<gene>
    <name evidence="1" type="ORF">NRB56_22690</name>
</gene>
<accession>A0A7K0DM13</accession>
<sequence length="367" mass="40746">MRDSMDILTISPAMTLAERKALTRSFASTYARADKLEKTRILNQVCAATGWHRNHARKALSNATQQESVPTRAGADHVKYDGKVVDALQFCWTILDQPAGKRLAPILPELVAVLRRHGELGIDDRTADLLGEMSPATIDRRLADERRRHPPAPSRKIRLAPTVRDDLTALTWNGWDHTQPGFARVTMAHEGRSRTLTVTDIATGWTESRALGAPAQAAAAVEDIARILPFPILGLGSIDCGREADAVLLAWCRQRRLTFARSRMATSCELPPPLAQQRPFPGELALCDEIWIDRSMLTNYFHPQQRLVGTAHGRRYDTATPYQRVLRHPAVTGEDKAILADTYRGINPAAVHRHLKAATARLHALRA</sequence>
<evidence type="ECO:0000313" key="1">
    <source>
        <dbReference type="EMBL" id="MQY26697.1"/>
    </source>
</evidence>
<dbReference type="Proteomes" id="UP000431401">
    <property type="component" value="Unassembled WGS sequence"/>
</dbReference>
<dbReference type="EMBL" id="WEGI01000004">
    <property type="protein sequence ID" value="MQY26697.1"/>
    <property type="molecule type" value="Genomic_DNA"/>
</dbReference>
<comment type="caution">
    <text evidence="1">The sequence shown here is derived from an EMBL/GenBank/DDBJ whole genome shotgun (WGS) entry which is preliminary data.</text>
</comment>
<name>A0A7K0DM13_9NOCA</name>
<evidence type="ECO:0000313" key="2">
    <source>
        <dbReference type="Proteomes" id="UP000431401"/>
    </source>
</evidence>
<protein>
    <submittedName>
        <fullName evidence="1">ISNCY family transposase ISBj12</fullName>
    </submittedName>
</protein>
<proteinExistence type="predicted"/>
<keyword evidence="2" id="KW-1185">Reference proteome</keyword>
<reference evidence="1 2" key="1">
    <citation type="submission" date="2019-10" db="EMBL/GenBank/DDBJ databases">
        <title>Nocardia macrotermitis sp. nov. and Nocardia aurantia sp. nov., isolated from the gut of fungus growing-termite Macrotermes natalensis.</title>
        <authorList>
            <person name="Benndorf R."/>
            <person name="Schwitalla J."/>
            <person name="Martin K."/>
            <person name="De Beer W."/>
            <person name="Kaster A.-K."/>
            <person name="Vollmers J."/>
            <person name="Poulsen M."/>
            <person name="Beemelmanns C."/>
        </authorList>
    </citation>
    <scope>NUCLEOTIDE SEQUENCE [LARGE SCALE GENOMIC DNA]</scope>
    <source>
        <strain evidence="1 2">RB56</strain>
    </source>
</reference>
<dbReference type="AlphaFoldDB" id="A0A7K0DM13"/>
<organism evidence="1 2">
    <name type="scientific">Nocardia aurantia</name>
    <dbReference type="NCBI Taxonomy" id="2585199"/>
    <lineage>
        <taxon>Bacteria</taxon>
        <taxon>Bacillati</taxon>
        <taxon>Actinomycetota</taxon>
        <taxon>Actinomycetes</taxon>
        <taxon>Mycobacteriales</taxon>
        <taxon>Nocardiaceae</taxon>
        <taxon>Nocardia</taxon>
    </lineage>
</organism>